<feature type="transmembrane region" description="Helical" evidence="1">
    <location>
        <begin position="73"/>
        <end position="93"/>
    </location>
</feature>
<proteinExistence type="predicted"/>
<keyword evidence="1" id="KW-1133">Transmembrane helix</keyword>
<evidence type="ECO:0000256" key="1">
    <source>
        <dbReference type="SAM" id="Phobius"/>
    </source>
</evidence>
<protein>
    <recommendedName>
        <fullName evidence="4">Glycosyltransferase RgtA/B/C/D-like domain-containing protein</fullName>
    </recommendedName>
</protein>
<comment type="caution">
    <text evidence="2">The sequence shown here is derived from an EMBL/GenBank/DDBJ whole genome shotgun (WGS) entry which is preliminary data.</text>
</comment>
<feature type="transmembrane region" description="Helical" evidence="1">
    <location>
        <begin position="122"/>
        <end position="144"/>
    </location>
</feature>
<accession>A0A9X0UCR0</accession>
<feature type="transmembrane region" description="Helical" evidence="1">
    <location>
        <begin position="195"/>
        <end position="215"/>
    </location>
</feature>
<dbReference type="AlphaFoldDB" id="A0A9X0UCR0"/>
<reference evidence="2" key="1">
    <citation type="submission" date="2020-08" db="EMBL/GenBank/DDBJ databases">
        <authorList>
            <person name="Hu Y."/>
            <person name="Nguyen S.V."/>
            <person name="Li F."/>
            <person name="Fanning S."/>
        </authorList>
    </citation>
    <scope>NUCLEOTIDE SEQUENCE</scope>
    <source>
        <strain evidence="2">SYSU D8009</strain>
    </source>
</reference>
<organism evidence="2 3">
    <name type="scientific">Siccirubricoccus deserti</name>
    <dbReference type="NCBI Taxonomy" id="2013562"/>
    <lineage>
        <taxon>Bacteria</taxon>
        <taxon>Pseudomonadati</taxon>
        <taxon>Pseudomonadota</taxon>
        <taxon>Alphaproteobacteria</taxon>
        <taxon>Acetobacterales</taxon>
        <taxon>Roseomonadaceae</taxon>
        <taxon>Siccirubricoccus</taxon>
    </lineage>
</organism>
<gene>
    <name evidence="2" type="ORF">H7965_05035</name>
</gene>
<name>A0A9X0UCR0_9PROT</name>
<feature type="transmembrane region" description="Helical" evidence="1">
    <location>
        <begin position="151"/>
        <end position="175"/>
    </location>
</feature>
<dbReference type="EMBL" id="JACOMF010000004">
    <property type="protein sequence ID" value="MBC4014683.1"/>
    <property type="molecule type" value="Genomic_DNA"/>
</dbReference>
<keyword evidence="1" id="KW-0812">Transmembrane</keyword>
<feature type="transmembrane region" description="Helical" evidence="1">
    <location>
        <begin position="381"/>
        <end position="404"/>
    </location>
</feature>
<keyword evidence="3" id="KW-1185">Reference proteome</keyword>
<evidence type="ECO:0008006" key="4">
    <source>
        <dbReference type="Google" id="ProtNLM"/>
    </source>
</evidence>
<dbReference type="Proteomes" id="UP000600101">
    <property type="component" value="Unassembled WGS sequence"/>
</dbReference>
<feature type="transmembrane region" description="Helical" evidence="1">
    <location>
        <begin position="12"/>
        <end position="30"/>
    </location>
</feature>
<evidence type="ECO:0000313" key="3">
    <source>
        <dbReference type="Proteomes" id="UP000600101"/>
    </source>
</evidence>
<dbReference type="RefSeq" id="WP_186769457.1">
    <property type="nucleotide sequence ID" value="NZ_JACOMF010000004.1"/>
</dbReference>
<keyword evidence="1" id="KW-0472">Membrane</keyword>
<feature type="transmembrane region" description="Helical" evidence="1">
    <location>
        <begin position="100"/>
        <end position="116"/>
    </location>
</feature>
<feature type="transmembrane region" description="Helical" evidence="1">
    <location>
        <begin position="440"/>
        <end position="458"/>
    </location>
</feature>
<sequence length="468" mass="51450">MQFLLRTRHADAWFVWPPVLLTVLLAGRMARKLPLLPGATGDSAAYLQQAAFRPPFYGWLLESYRFITGGLEYLPLAQLVLLGAALAVFAVEFGRLLRSPLIGLATVFLVLVHTAVHDSPKYLLTEAVFLVTVLLGLAMLCRFVRRGQVAALLIAAGCFGLATLTRSTGMAFLPLPAIVAALDPRLRLWLALQRGALAGIVAVGVLLVGMGWTALRHGHFEIGSWAGVSLLGKALVLIEPEDARRLPLPVGFTEEAAADSRRLIAAQPDLAARLRAQVQVSGDVRFPVFWMAADAFWPEWRAADLREKGKLAMYLARELVMAHPWGYARMWANDWLSLVIHPAYWPAWATTVPADWSVFRFCRELDTCWGLERFDLPVFGLIPLIGVSVLGTLAAAVLIPVLGWRALRRRASPVEVLMLGMALVVHASLLATSAFEAGHVRYTVALHILDLALLLWLTRGLMRLGTRT</sequence>
<evidence type="ECO:0000313" key="2">
    <source>
        <dbReference type="EMBL" id="MBC4014683.1"/>
    </source>
</evidence>
<feature type="transmembrane region" description="Helical" evidence="1">
    <location>
        <begin position="416"/>
        <end position="434"/>
    </location>
</feature>